<sequence>MKKPLNEGLSSLLNHTPFVIRRRPGAGPVSEAILLSTERTAREFLDQFAVRGPRARTVGRCAGVSKKASFYQEDRQTSSKPESSPHMPASFWQTLKRPAPAVSTVGCKSCQASSAPKKRVSAWTRASRTAPSKSLGVWQGLDCALAANHGIRFSKGCPMQMSVRLMTYSGHWGEHAKLRDKPKIT</sequence>
<reference evidence="1 2" key="1">
    <citation type="submission" date="2015-01" db="EMBL/GenBank/DDBJ databases">
        <title>The Genome Sequence of Ochroconis gallopava CBS43764.</title>
        <authorList>
            <consortium name="The Broad Institute Genomics Platform"/>
            <person name="Cuomo C."/>
            <person name="de Hoog S."/>
            <person name="Gorbushina A."/>
            <person name="Stielow B."/>
            <person name="Teixiera M."/>
            <person name="Abouelleil A."/>
            <person name="Chapman S.B."/>
            <person name="Priest M."/>
            <person name="Young S.K."/>
            <person name="Wortman J."/>
            <person name="Nusbaum C."/>
            <person name="Birren B."/>
        </authorList>
    </citation>
    <scope>NUCLEOTIDE SEQUENCE [LARGE SCALE GENOMIC DNA]</scope>
    <source>
        <strain evidence="1 2">CBS 43764</strain>
    </source>
</reference>
<dbReference type="HOGENOM" id="CLU_1462424_0_0_1"/>
<dbReference type="OrthoDB" id="5126878at2759"/>
<protein>
    <submittedName>
        <fullName evidence="1">Uncharacterized protein</fullName>
    </submittedName>
</protein>
<gene>
    <name evidence="1" type="ORF">PV09_04400</name>
</gene>
<keyword evidence="2" id="KW-1185">Reference proteome</keyword>
<dbReference type="GeneID" id="27312373"/>
<dbReference type="VEuPathDB" id="FungiDB:PV09_04400"/>
<dbReference type="EMBL" id="KN847540">
    <property type="protein sequence ID" value="KIW04661.1"/>
    <property type="molecule type" value="Genomic_DNA"/>
</dbReference>
<proteinExistence type="predicted"/>
<dbReference type="RefSeq" id="XP_016214530.1">
    <property type="nucleotide sequence ID" value="XM_016357738.1"/>
</dbReference>
<evidence type="ECO:0000313" key="2">
    <source>
        <dbReference type="Proteomes" id="UP000053259"/>
    </source>
</evidence>
<dbReference type="Proteomes" id="UP000053259">
    <property type="component" value="Unassembled WGS sequence"/>
</dbReference>
<name>A0A0D1XQ13_9PEZI</name>
<dbReference type="InParanoid" id="A0A0D1XQ13"/>
<dbReference type="AlphaFoldDB" id="A0A0D1XQ13"/>
<evidence type="ECO:0000313" key="1">
    <source>
        <dbReference type="EMBL" id="KIW04661.1"/>
    </source>
</evidence>
<organism evidence="1 2">
    <name type="scientific">Verruconis gallopava</name>
    <dbReference type="NCBI Taxonomy" id="253628"/>
    <lineage>
        <taxon>Eukaryota</taxon>
        <taxon>Fungi</taxon>
        <taxon>Dikarya</taxon>
        <taxon>Ascomycota</taxon>
        <taxon>Pezizomycotina</taxon>
        <taxon>Dothideomycetes</taxon>
        <taxon>Pleosporomycetidae</taxon>
        <taxon>Venturiales</taxon>
        <taxon>Sympoventuriaceae</taxon>
        <taxon>Verruconis</taxon>
    </lineage>
</organism>
<accession>A0A0D1XQ13</accession>